<proteinExistence type="predicted"/>
<name>A0A834U430_9FABA</name>
<gene>
    <name evidence="1" type="ORF">G2W53_012762</name>
</gene>
<protein>
    <submittedName>
        <fullName evidence="1">Protein BIG GRAIN 1-like A</fullName>
    </submittedName>
</protein>
<dbReference type="Proteomes" id="UP000634136">
    <property type="component" value="Unassembled WGS sequence"/>
</dbReference>
<accession>A0A834U430</accession>
<organism evidence="1 2">
    <name type="scientific">Senna tora</name>
    <dbReference type="NCBI Taxonomy" id="362788"/>
    <lineage>
        <taxon>Eukaryota</taxon>
        <taxon>Viridiplantae</taxon>
        <taxon>Streptophyta</taxon>
        <taxon>Embryophyta</taxon>
        <taxon>Tracheophyta</taxon>
        <taxon>Spermatophyta</taxon>
        <taxon>Magnoliopsida</taxon>
        <taxon>eudicotyledons</taxon>
        <taxon>Gunneridae</taxon>
        <taxon>Pentapetalae</taxon>
        <taxon>rosids</taxon>
        <taxon>fabids</taxon>
        <taxon>Fabales</taxon>
        <taxon>Fabaceae</taxon>
        <taxon>Caesalpinioideae</taxon>
        <taxon>Cassia clade</taxon>
        <taxon>Senna</taxon>
    </lineage>
</organism>
<sequence>MTKIRDSHVEGIVQEDVAGLEVTVNDLGLLFVQILHSLGYLQTLAHPVFQSRKWDRSVWASLARPVKPILEGGAQHPVGRGVVGASTTCLGLILLDLEDWRDRVGVGVDTIILCGFSRLSLYLCEERVEEIGEPPTWRNGLLHLLEIIVNLEGSGFGLDQTILVKQIPLFTKGSAVCPLFLVQHGGPHVLRPGGCETGRAFVPGLGFVDGAVNLIE</sequence>
<dbReference type="EMBL" id="JAAIUW010000005">
    <property type="protein sequence ID" value="KAF7830429.1"/>
    <property type="molecule type" value="Genomic_DNA"/>
</dbReference>
<dbReference type="AlphaFoldDB" id="A0A834U430"/>
<evidence type="ECO:0000313" key="2">
    <source>
        <dbReference type="Proteomes" id="UP000634136"/>
    </source>
</evidence>
<keyword evidence="2" id="KW-1185">Reference proteome</keyword>
<reference evidence="1" key="1">
    <citation type="submission" date="2020-09" db="EMBL/GenBank/DDBJ databases">
        <title>Genome-Enabled Discovery of Anthraquinone Biosynthesis in Senna tora.</title>
        <authorList>
            <person name="Kang S.-H."/>
            <person name="Pandey R.P."/>
            <person name="Lee C.-M."/>
            <person name="Sim J.-S."/>
            <person name="Jeong J.-T."/>
            <person name="Choi B.-S."/>
            <person name="Jung M."/>
            <person name="Ginzburg D."/>
            <person name="Zhao K."/>
            <person name="Won S.Y."/>
            <person name="Oh T.-J."/>
            <person name="Yu Y."/>
            <person name="Kim N.-H."/>
            <person name="Lee O.R."/>
            <person name="Lee T.-H."/>
            <person name="Bashyal P."/>
            <person name="Kim T.-S."/>
            <person name="Lee W.-H."/>
            <person name="Kawkins C."/>
            <person name="Kim C.-K."/>
            <person name="Kim J.S."/>
            <person name="Ahn B.O."/>
            <person name="Rhee S.Y."/>
            <person name="Sohng J.K."/>
        </authorList>
    </citation>
    <scope>NUCLEOTIDE SEQUENCE</scope>
    <source>
        <tissue evidence="1">Leaf</tissue>
    </source>
</reference>
<evidence type="ECO:0000313" key="1">
    <source>
        <dbReference type="EMBL" id="KAF7830429.1"/>
    </source>
</evidence>
<comment type="caution">
    <text evidence="1">The sequence shown here is derived from an EMBL/GenBank/DDBJ whole genome shotgun (WGS) entry which is preliminary data.</text>
</comment>